<keyword evidence="2" id="KW-1185">Reference proteome</keyword>
<name>A0AAV4R782_CAEEX</name>
<evidence type="ECO:0000313" key="2">
    <source>
        <dbReference type="Proteomes" id="UP001054945"/>
    </source>
</evidence>
<organism evidence="1 2">
    <name type="scientific">Caerostris extrusa</name>
    <name type="common">Bark spider</name>
    <name type="synonym">Caerostris bankana</name>
    <dbReference type="NCBI Taxonomy" id="172846"/>
    <lineage>
        <taxon>Eukaryota</taxon>
        <taxon>Metazoa</taxon>
        <taxon>Ecdysozoa</taxon>
        <taxon>Arthropoda</taxon>
        <taxon>Chelicerata</taxon>
        <taxon>Arachnida</taxon>
        <taxon>Araneae</taxon>
        <taxon>Araneomorphae</taxon>
        <taxon>Entelegynae</taxon>
        <taxon>Araneoidea</taxon>
        <taxon>Araneidae</taxon>
        <taxon>Caerostris</taxon>
    </lineage>
</organism>
<dbReference type="AlphaFoldDB" id="A0AAV4R782"/>
<reference evidence="1 2" key="1">
    <citation type="submission" date="2021-06" db="EMBL/GenBank/DDBJ databases">
        <title>Caerostris extrusa draft genome.</title>
        <authorList>
            <person name="Kono N."/>
            <person name="Arakawa K."/>
        </authorList>
    </citation>
    <scope>NUCLEOTIDE SEQUENCE [LARGE SCALE GENOMIC DNA]</scope>
</reference>
<proteinExistence type="predicted"/>
<protein>
    <submittedName>
        <fullName evidence="1">Uncharacterized protein</fullName>
    </submittedName>
</protein>
<dbReference type="EMBL" id="BPLR01007486">
    <property type="protein sequence ID" value="GIY17227.1"/>
    <property type="molecule type" value="Genomic_DNA"/>
</dbReference>
<dbReference type="Proteomes" id="UP001054945">
    <property type="component" value="Unassembled WGS sequence"/>
</dbReference>
<gene>
    <name evidence="1" type="ORF">CEXT_246281</name>
</gene>
<evidence type="ECO:0000313" key="1">
    <source>
        <dbReference type="EMBL" id="GIY17227.1"/>
    </source>
</evidence>
<comment type="caution">
    <text evidence="1">The sequence shown here is derived from an EMBL/GenBank/DDBJ whole genome shotgun (WGS) entry which is preliminary data.</text>
</comment>
<sequence>MGYFKRKFVQMPVATSILHFHLSPPPSLSPSALDPRRELDSALHQSRRQFIRDAGGGRVVEGGSNPRSWIMYDGVSVETRASPSDEASILFMVM</sequence>
<accession>A0AAV4R782</accession>